<gene>
    <name evidence="11" type="ORF">J2Z53_001655</name>
</gene>
<protein>
    <recommendedName>
        <fullName evidence="4">Flagellar motor switch protein FliM</fullName>
    </recommendedName>
</protein>
<dbReference type="Proteomes" id="UP000783390">
    <property type="component" value="Unassembled WGS sequence"/>
</dbReference>
<dbReference type="PANTHER" id="PTHR30034">
    <property type="entry name" value="FLAGELLAR MOTOR SWITCH PROTEIN FLIM"/>
    <property type="match status" value="1"/>
</dbReference>
<dbReference type="PANTHER" id="PTHR30034:SF6">
    <property type="entry name" value="YOP PROTEINS TRANSLOCATION PROTEIN Q"/>
    <property type="match status" value="1"/>
</dbReference>
<sequence>MNDVRLYDFKKSEKFSIENIRHLVMMSEEFCKTSNLQISYETKKEGFKFQLETSNQVSYDDFLEMTKKDDIIIEYNIDSNVQNLTLFIDKSVVLSLVDLLLGGSGIVNNTDREPTSIDLELIRYLLQGLLQRIYLPYEYNNVEITNIYTTPAQYQRLTGKDIVFESIIGAIVNNKNIGKMKFCTPYKSMESVINTLVNINVTSEEEENLNDIFSNEIFEYVKNVNMDIQAKLGTININISDLLKLQEGDVVLLNQQINDDIIVSIGGADTYKAKSGIVGSKKGVQITDIISRER</sequence>
<dbReference type="Pfam" id="PF02154">
    <property type="entry name" value="FliM"/>
    <property type="match status" value="1"/>
</dbReference>
<proteinExistence type="inferred from homology"/>
<keyword evidence="5" id="KW-1003">Cell membrane</keyword>
<evidence type="ECO:0000256" key="8">
    <source>
        <dbReference type="ARBA" id="ARBA00023136"/>
    </source>
</evidence>
<dbReference type="InterPro" id="IPR028976">
    <property type="entry name" value="CheC-like_sf"/>
</dbReference>
<dbReference type="SUPFAM" id="SSF101801">
    <property type="entry name" value="Surface presentation of antigens (SPOA)"/>
    <property type="match status" value="1"/>
</dbReference>
<evidence type="ECO:0000256" key="6">
    <source>
        <dbReference type="ARBA" id="ARBA00022500"/>
    </source>
</evidence>
<reference evidence="11 12" key="1">
    <citation type="submission" date="2021-03" db="EMBL/GenBank/DDBJ databases">
        <title>Genomic Encyclopedia of Type Strains, Phase IV (KMG-IV): sequencing the most valuable type-strain genomes for metagenomic binning, comparative biology and taxonomic classification.</title>
        <authorList>
            <person name="Goeker M."/>
        </authorList>
    </citation>
    <scope>NUCLEOTIDE SEQUENCE [LARGE SCALE GENOMIC DNA]</scope>
    <source>
        <strain evidence="11 12">DSM 3984</strain>
    </source>
</reference>
<comment type="subcellular location">
    <subcellularLocation>
        <location evidence="1">Bacterial flagellum basal body</location>
    </subcellularLocation>
    <subcellularLocation>
        <location evidence="2">Cell membrane</location>
        <topology evidence="2">Peripheral membrane protein</topology>
    </subcellularLocation>
</comment>
<dbReference type="RefSeq" id="WP_209796998.1">
    <property type="nucleotide sequence ID" value="NZ_JAGGJZ010000004.1"/>
</dbReference>
<comment type="similarity">
    <text evidence="3">Belongs to the FliM family.</text>
</comment>
<keyword evidence="11" id="KW-0966">Cell projection</keyword>
<keyword evidence="8" id="KW-0472">Membrane</keyword>
<dbReference type="Pfam" id="PF01052">
    <property type="entry name" value="FliMN_C"/>
    <property type="match status" value="1"/>
</dbReference>
<evidence type="ECO:0000256" key="1">
    <source>
        <dbReference type="ARBA" id="ARBA00004117"/>
    </source>
</evidence>
<evidence type="ECO:0000256" key="2">
    <source>
        <dbReference type="ARBA" id="ARBA00004202"/>
    </source>
</evidence>
<keyword evidence="11" id="KW-0969">Cilium</keyword>
<dbReference type="EMBL" id="JAGGJZ010000004">
    <property type="protein sequence ID" value="MBP1890071.1"/>
    <property type="molecule type" value="Genomic_DNA"/>
</dbReference>
<accession>A0ABS4F1G3</accession>
<evidence type="ECO:0000256" key="5">
    <source>
        <dbReference type="ARBA" id="ARBA00022475"/>
    </source>
</evidence>
<keyword evidence="12" id="KW-1185">Reference proteome</keyword>
<dbReference type="InterPro" id="IPR036429">
    <property type="entry name" value="SpoA-like_sf"/>
</dbReference>
<dbReference type="InterPro" id="IPR001689">
    <property type="entry name" value="Flag_FliM"/>
</dbReference>
<evidence type="ECO:0000313" key="12">
    <source>
        <dbReference type="Proteomes" id="UP000783390"/>
    </source>
</evidence>
<evidence type="ECO:0000256" key="9">
    <source>
        <dbReference type="ARBA" id="ARBA00023143"/>
    </source>
</evidence>
<comment type="caution">
    <text evidence="11">The sequence shown here is derived from an EMBL/GenBank/DDBJ whole genome shotgun (WGS) entry which is preliminary data.</text>
</comment>
<dbReference type="Gene3D" id="3.40.1550.10">
    <property type="entry name" value="CheC-like"/>
    <property type="match status" value="1"/>
</dbReference>
<keyword evidence="11" id="KW-0282">Flagellum</keyword>
<keyword evidence="7" id="KW-0283">Flagellar rotation</keyword>
<evidence type="ECO:0000256" key="7">
    <source>
        <dbReference type="ARBA" id="ARBA00022779"/>
    </source>
</evidence>
<name>A0ABS4F1G3_9CLOT</name>
<dbReference type="InterPro" id="IPR001543">
    <property type="entry name" value="FliN-like_C"/>
</dbReference>
<evidence type="ECO:0000256" key="3">
    <source>
        <dbReference type="ARBA" id="ARBA00011049"/>
    </source>
</evidence>
<evidence type="ECO:0000313" key="11">
    <source>
        <dbReference type="EMBL" id="MBP1890071.1"/>
    </source>
</evidence>
<keyword evidence="6" id="KW-0145">Chemotaxis</keyword>
<evidence type="ECO:0000256" key="4">
    <source>
        <dbReference type="ARBA" id="ARBA00021898"/>
    </source>
</evidence>
<organism evidence="11 12">
    <name type="scientific">Clostridium moniliforme</name>
    <dbReference type="NCBI Taxonomy" id="39489"/>
    <lineage>
        <taxon>Bacteria</taxon>
        <taxon>Bacillati</taxon>
        <taxon>Bacillota</taxon>
        <taxon>Clostridia</taxon>
        <taxon>Eubacteriales</taxon>
        <taxon>Clostridiaceae</taxon>
        <taxon>Clostridium</taxon>
    </lineage>
</organism>
<keyword evidence="9" id="KW-0975">Bacterial flagellum</keyword>
<evidence type="ECO:0000259" key="10">
    <source>
        <dbReference type="Pfam" id="PF01052"/>
    </source>
</evidence>
<dbReference type="Gene3D" id="2.30.330.10">
    <property type="entry name" value="SpoA-like"/>
    <property type="match status" value="1"/>
</dbReference>
<feature type="domain" description="Flagellar motor switch protein FliN-like C-terminal" evidence="10">
    <location>
        <begin position="221"/>
        <end position="290"/>
    </location>
</feature>